<dbReference type="Proteomes" id="UP000075883">
    <property type="component" value="Unassembled WGS sequence"/>
</dbReference>
<organism evidence="2 3">
    <name type="scientific">Anopheles culicifacies</name>
    <dbReference type="NCBI Taxonomy" id="139723"/>
    <lineage>
        <taxon>Eukaryota</taxon>
        <taxon>Metazoa</taxon>
        <taxon>Ecdysozoa</taxon>
        <taxon>Arthropoda</taxon>
        <taxon>Hexapoda</taxon>
        <taxon>Insecta</taxon>
        <taxon>Pterygota</taxon>
        <taxon>Neoptera</taxon>
        <taxon>Endopterygota</taxon>
        <taxon>Diptera</taxon>
        <taxon>Nematocera</taxon>
        <taxon>Culicoidea</taxon>
        <taxon>Culicidae</taxon>
        <taxon>Anophelinae</taxon>
        <taxon>Anopheles</taxon>
        <taxon>culicifacies species complex</taxon>
    </lineage>
</organism>
<protein>
    <recommendedName>
        <fullName evidence="4">Protein TsetseEP domain-containing protein</fullName>
    </recommendedName>
</protein>
<dbReference type="EMBL" id="AXCM01010298">
    <property type="status" value="NOT_ANNOTATED_CDS"/>
    <property type="molecule type" value="Genomic_DNA"/>
</dbReference>
<dbReference type="VEuPathDB" id="VectorBase:ACUA027649"/>
<reference evidence="3" key="1">
    <citation type="submission" date="2013-09" db="EMBL/GenBank/DDBJ databases">
        <title>The Genome Sequence of Anopheles culicifacies species A.</title>
        <authorList>
            <consortium name="The Broad Institute Genomics Platform"/>
            <person name="Neafsey D.E."/>
            <person name="Besansky N."/>
            <person name="Howell P."/>
            <person name="Walton C."/>
            <person name="Young S.K."/>
            <person name="Zeng Q."/>
            <person name="Gargeya S."/>
            <person name="Fitzgerald M."/>
            <person name="Haas B."/>
            <person name="Abouelleil A."/>
            <person name="Allen A.W."/>
            <person name="Alvarado L."/>
            <person name="Arachchi H.M."/>
            <person name="Berlin A.M."/>
            <person name="Chapman S.B."/>
            <person name="Gainer-Dewar J."/>
            <person name="Goldberg J."/>
            <person name="Griggs A."/>
            <person name="Gujja S."/>
            <person name="Hansen M."/>
            <person name="Howarth C."/>
            <person name="Imamovic A."/>
            <person name="Ireland A."/>
            <person name="Larimer J."/>
            <person name="McCowan C."/>
            <person name="Murphy C."/>
            <person name="Pearson M."/>
            <person name="Poon T.W."/>
            <person name="Priest M."/>
            <person name="Roberts A."/>
            <person name="Saif S."/>
            <person name="Shea T."/>
            <person name="Sisk P."/>
            <person name="Sykes S."/>
            <person name="Wortman J."/>
            <person name="Nusbaum C."/>
            <person name="Birren B."/>
        </authorList>
    </citation>
    <scope>NUCLEOTIDE SEQUENCE [LARGE SCALE GENOMIC DNA]</scope>
    <source>
        <strain evidence="3">A-37</strain>
    </source>
</reference>
<evidence type="ECO:0008006" key="4">
    <source>
        <dbReference type="Google" id="ProtNLM"/>
    </source>
</evidence>
<evidence type="ECO:0000313" key="2">
    <source>
        <dbReference type="EnsemblMetazoa" id="ACUA027649-PA"/>
    </source>
</evidence>
<reference evidence="2" key="2">
    <citation type="submission" date="2020-05" db="UniProtKB">
        <authorList>
            <consortium name="EnsemblMetazoa"/>
        </authorList>
    </citation>
    <scope>IDENTIFICATION</scope>
    <source>
        <strain evidence="2">A-37</strain>
    </source>
</reference>
<sequence>MKYGHLFACILLGMLIFPQHGDTSPRPDFAIPARMTGVASGSLDSTGNVVQNTNRILALLDQFQSITETLYRLQTPDLYRLATGFRLVLDSLVESGSPIFQALSNAARLSSGNITTVFDGIRRSINATIALNELHQSVINGTGLLLGSAGVRNISIVLDQLVRNVANLSTTLDEIEPTLVELQQLSRPSQSVVDSQYPRNGIRKLNGILLDYVNIGQSTVPQINAVVNRIRMMDGFIARLASVTSGLQNYLNSSLIAVNGSVYSGVQQRLQTSIRTIRTNFNASVTATTRKLKLFFLDDLDTVRTVARNASGLLVQRLTNVTQSLDELVNRTTVRMEGRESEWVMNRTIAAVSGLAWRLALTVTSSVPGADTCFARYNYEFDKLPRLIYGTLSSCGQQEVRTLQSVASALAAYLGVVQAQLDAETNQYNQCLSGVVPSSSDELRLQRAVCLQGAERISDIWGGTVVDNQLSAFEGLMHDEVNYSAERHHQCVRTSDQLMIAEVKNLWSAIASCLH</sequence>
<keyword evidence="1" id="KW-0732">Signal</keyword>
<feature type="signal peptide" evidence="1">
    <location>
        <begin position="1"/>
        <end position="23"/>
    </location>
</feature>
<accession>A0A182MW18</accession>
<keyword evidence="3" id="KW-1185">Reference proteome</keyword>
<dbReference type="EnsemblMetazoa" id="ACUA027649-RA">
    <property type="protein sequence ID" value="ACUA027649-PA"/>
    <property type="gene ID" value="ACUA027649"/>
</dbReference>
<evidence type="ECO:0000256" key="1">
    <source>
        <dbReference type="SAM" id="SignalP"/>
    </source>
</evidence>
<dbReference type="AlphaFoldDB" id="A0A182MW18"/>
<proteinExistence type="predicted"/>
<feature type="chain" id="PRO_5008128897" description="Protein TsetseEP domain-containing protein" evidence="1">
    <location>
        <begin position="24"/>
        <end position="515"/>
    </location>
</feature>
<name>A0A182MW18_9DIPT</name>
<evidence type="ECO:0000313" key="3">
    <source>
        <dbReference type="Proteomes" id="UP000075883"/>
    </source>
</evidence>